<evidence type="ECO:0000313" key="2">
    <source>
        <dbReference type="Proteomes" id="UP000257109"/>
    </source>
</evidence>
<dbReference type="Proteomes" id="UP000257109">
    <property type="component" value="Unassembled WGS sequence"/>
</dbReference>
<dbReference type="Pfam" id="PF22909">
    <property type="entry name" value="Caulimovir_coat_dom"/>
    <property type="match status" value="1"/>
</dbReference>
<organism evidence="1 2">
    <name type="scientific">Mucuna pruriens</name>
    <name type="common">Velvet bean</name>
    <name type="synonym">Dolichos pruriens</name>
    <dbReference type="NCBI Taxonomy" id="157652"/>
    <lineage>
        <taxon>Eukaryota</taxon>
        <taxon>Viridiplantae</taxon>
        <taxon>Streptophyta</taxon>
        <taxon>Embryophyta</taxon>
        <taxon>Tracheophyta</taxon>
        <taxon>Spermatophyta</taxon>
        <taxon>Magnoliopsida</taxon>
        <taxon>eudicotyledons</taxon>
        <taxon>Gunneridae</taxon>
        <taxon>Pentapetalae</taxon>
        <taxon>rosids</taxon>
        <taxon>fabids</taxon>
        <taxon>Fabales</taxon>
        <taxon>Fabaceae</taxon>
        <taxon>Papilionoideae</taxon>
        <taxon>50 kb inversion clade</taxon>
        <taxon>NPAAA clade</taxon>
        <taxon>indigoferoid/millettioid clade</taxon>
        <taxon>Phaseoleae</taxon>
        <taxon>Mucuna</taxon>
    </lineage>
</organism>
<name>A0A371H3N1_MUCPR</name>
<reference evidence="1" key="1">
    <citation type="submission" date="2018-05" db="EMBL/GenBank/DDBJ databases">
        <title>Draft genome of Mucuna pruriens seed.</title>
        <authorList>
            <person name="Nnadi N.E."/>
            <person name="Vos R."/>
            <person name="Hasami M.H."/>
            <person name="Devisetty U.K."/>
            <person name="Aguiy J.C."/>
        </authorList>
    </citation>
    <scope>NUCLEOTIDE SEQUENCE [LARGE SCALE GENOMIC DNA]</scope>
    <source>
        <strain evidence="1">JCA_2017</strain>
    </source>
</reference>
<accession>A0A371H3N1</accession>
<feature type="non-terminal residue" evidence="1">
    <location>
        <position position="104"/>
    </location>
</feature>
<gene>
    <name evidence="1" type="ORF">CR513_19836</name>
</gene>
<feature type="non-terminal residue" evidence="1">
    <location>
        <position position="1"/>
    </location>
</feature>
<dbReference type="AlphaFoldDB" id="A0A371H3N1"/>
<proteinExistence type="predicted"/>
<dbReference type="PANTHER" id="PTHR33054:SF9">
    <property type="entry name" value="CCHC-TYPE DOMAIN-CONTAINING PROTEIN"/>
    <property type="match status" value="1"/>
</dbReference>
<comment type="caution">
    <text evidence="1">The sequence shown here is derived from an EMBL/GenBank/DDBJ whole genome shotgun (WGS) entry which is preliminary data.</text>
</comment>
<evidence type="ECO:0000313" key="1">
    <source>
        <dbReference type="EMBL" id="RDX97397.1"/>
    </source>
</evidence>
<dbReference type="OrthoDB" id="1735266at2759"/>
<protein>
    <submittedName>
        <fullName evidence="1">Uncharacterized protein</fullName>
    </submittedName>
</protein>
<dbReference type="EMBL" id="QJKJ01003668">
    <property type="protein sequence ID" value="RDX97397.1"/>
    <property type="molecule type" value="Genomic_DNA"/>
</dbReference>
<dbReference type="PANTHER" id="PTHR33054">
    <property type="entry name" value="CCHC-TYPE DOMAIN-CONTAINING PROTEIN"/>
    <property type="match status" value="1"/>
</dbReference>
<sequence length="104" mass="12239">NGETIPDAVSTLVFTIAQHFIGDPSLWKDRSAELLSNLKCKTLGDFKWYKDNFLTRVFTREDSQQPFWKEKFLAGLPRTLGDKTLNHLQMLDLKFYHCPYQWNI</sequence>
<keyword evidence="2" id="KW-1185">Reference proteome</keyword>